<proteinExistence type="predicted"/>
<accession>A0A1G2PH39</accession>
<gene>
    <name evidence="1" type="ORF">A2806_03220</name>
</gene>
<dbReference type="Proteomes" id="UP000177629">
    <property type="component" value="Unassembled WGS sequence"/>
</dbReference>
<dbReference type="AlphaFoldDB" id="A0A1G2PH39"/>
<evidence type="ECO:0000313" key="2">
    <source>
        <dbReference type="Proteomes" id="UP000177629"/>
    </source>
</evidence>
<dbReference type="STRING" id="1802362.A2806_03220"/>
<organism evidence="1 2">
    <name type="scientific">Candidatus Terrybacteria bacterium RIFCSPHIGHO2_01_FULL_48_17</name>
    <dbReference type="NCBI Taxonomy" id="1802362"/>
    <lineage>
        <taxon>Bacteria</taxon>
        <taxon>Candidatus Terryibacteriota</taxon>
    </lineage>
</organism>
<dbReference type="EMBL" id="MHSS01000016">
    <property type="protein sequence ID" value="OHA47583.1"/>
    <property type="molecule type" value="Genomic_DNA"/>
</dbReference>
<sequence>MLRHFRFIYIVLPVLMVVGALGVRMAFAAWVPPSAAPTGNQPAPPLNTSTVGQTKQGDLTINGTFYALGLTYLGKYGVVGTCCAGGSLTISDIFWLISGSTNGRFVVGDDLRVKDRVGIGGSIDPQVPLDVNGEAHFSLARVGTAINPDNLHIMTMGNLSADTYIQVGQSWNRNYEMGWRYNADPNLAFGQIVTYGYSNDLRINSRNLILQDASGGRVGIGTTSPTAGKLTVSVPNGFGVSVTDSDNNPAQTKAGLYVSSGGGGVGQAYFYDSAGTLGTAISGGAAGWAGWHENIYFLAPSHGAIFQSDLMFGMHSQNQAFYWGDTNDSTPYAMTLTSDTGNLAVTGSITSPLWCDSAFDVCANPLNDGWLHIRNKANSFYRGVAASTAFFSELKSCTLKTDANGYVLCGSDNAGSGDGYCDSDGNGRLDVACGGDNVNLLTRTALDARYVIQGVATRTCGFAAGSQCTAVCPGGYEATGGGMVISLGPDPSPFNTFGNRPSGTTGWYCLSDLSGGTCYVQCL</sequence>
<name>A0A1G2PH39_9BACT</name>
<protein>
    <submittedName>
        <fullName evidence="1">Uncharacterized protein</fullName>
    </submittedName>
</protein>
<reference evidence="1 2" key="1">
    <citation type="journal article" date="2016" name="Nat. Commun.">
        <title>Thousands of microbial genomes shed light on interconnected biogeochemical processes in an aquifer system.</title>
        <authorList>
            <person name="Anantharaman K."/>
            <person name="Brown C.T."/>
            <person name="Hug L.A."/>
            <person name="Sharon I."/>
            <person name="Castelle C.J."/>
            <person name="Probst A.J."/>
            <person name="Thomas B.C."/>
            <person name="Singh A."/>
            <person name="Wilkins M.J."/>
            <person name="Karaoz U."/>
            <person name="Brodie E.L."/>
            <person name="Williams K.H."/>
            <person name="Hubbard S.S."/>
            <person name="Banfield J.F."/>
        </authorList>
    </citation>
    <scope>NUCLEOTIDE SEQUENCE [LARGE SCALE GENOMIC DNA]</scope>
</reference>
<evidence type="ECO:0000313" key="1">
    <source>
        <dbReference type="EMBL" id="OHA47583.1"/>
    </source>
</evidence>
<comment type="caution">
    <text evidence="1">The sequence shown here is derived from an EMBL/GenBank/DDBJ whole genome shotgun (WGS) entry which is preliminary data.</text>
</comment>